<feature type="region of interest" description="Disordered" evidence="1">
    <location>
        <begin position="261"/>
        <end position="283"/>
    </location>
</feature>
<reference evidence="2" key="1">
    <citation type="submission" date="2022-01" db="EMBL/GenBank/DDBJ databases">
        <authorList>
            <person name="King R."/>
        </authorList>
    </citation>
    <scope>NUCLEOTIDE SEQUENCE</scope>
</reference>
<dbReference type="Proteomes" id="UP001153712">
    <property type="component" value="Chromosome 12"/>
</dbReference>
<evidence type="ECO:0000313" key="2">
    <source>
        <dbReference type="EMBL" id="CAG9856840.1"/>
    </source>
</evidence>
<accession>A0A9N9TK93</accession>
<feature type="region of interest" description="Disordered" evidence="1">
    <location>
        <begin position="591"/>
        <end position="616"/>
    </location>
</feature>
<gene>
    <name evidence="2" type="ORF">PHYEVI_LOCUS3253</name>
</gene>
<feature type="compositionally biased region" description="Basic and acidic residues" evidence="1">
    <location>
        <begin position="261"/>
        <end position="282"/>
    </location>
</feature>
<dbReference type="OrthoDB" id="6348149at2759"/>
<feature type="region of interest" description="Disordered" evidence="1">
    <location>
        <begin position="667"/>
        <end position="705"/>
    </location>
</feature>
<dbReference type="AlphaFoldDB" id="A0A9N9TK93"/>
<feature type="compositionally biased region" description="Polar residues" evidence="1">
    <location>
        <begin position="407"/>
        <end position="418"/>
    </location>
</feature>
<evidence type="ECO:0000256" key="1">
    <source>
        <dbReference type="SAM" id="MobiDB-lite"/>
    </source>
</evidence>
<name>A0A9N9TK93_PHYSR</name>
<feature type="compositionally biased region" description="Basic and acidic residues" evidence="1">
    <location>
        <begin position="684"/>
        <end position="694"/>
    </location>
</feature>
<dbReference type="EMBL" id="OU900105">
    <property type="protein sequence ID" value="CAG9856840.1"/>
    <property type="molecule type" value="Genomic_DNA"/>
</dbReference>
<proteinExistence type="predicted"/>
<organism evidence="2 3">
    <name type="scientific">Phyllotreta striolata</name>
    <name type="common">Striped flea beetle</name>
    <name type="synonym">Crioceris striolata</name>
    <dbReference type="NCBI Taxonomy" id="444603"/>
    <lineage>
        <taxon>Eukaryota</taxon>
        <taxon>Metazoa</taxon>
        <taxon>Ecdysozoa</taxon>
        <taxon>Arthropoda</taxon>
        <taxon>Hexapoda</taxon>
        <taxon>Insecta</taxon>
        <taxon>Pterygota</taxon>
        <taxon>Neoptera</taxon>
        <taxon>Endopterygota</taxon>
        <taxon>Coleoptera</taxon>
        <taxon>Polyphaga</taxon>
        <taxon>Cucujiformia</taxon>
        <taxon>Chrysomeloidea</taxon>
        <taxon>Chrysomelidae</taxon>
        <taxon>Galerucinae</taxon>
        <taxon>Alticini</taxon>
        <taxon>Phyllotreta</taxon>
    </lineage>
</organism>
<feature type="compositionally biased region" description="Low complexity" evidence="1">
    <location>
        <begin position="425"/>
        <end position="436"/>
    </location>
</feature>
<feature type="compositionally biased region" description="Low complexity" evidence="1">
    <location>
        <begin position="695"/>
        <end position="705"/>
    </location>
</feature>
<keyword evidence="3" id="KW-1185">Reference proteome</keyword>
<sequence>MLDDISETKATMQADEVDGVICKETDLIPTEMTFKVDEEVKHSKFKVEPHIDEIGTEAETTRYKGINLEDDIEKVEVSSPESSEDEDFDSTPSIKDGDLNLFNKIPTQNPNDSIKTWLQKITEVQNEMQKKYLSGLGGNVQIPLNSLMNNPPLINAPASSSTPNPSRVVKYQDLPYMGEMTLDNSKPRRGRKPKKADICHLIYKNYGTIFPGTPNPGSYLEKENNIFKKSDLPEIKDGEFNRSDVQHRIISSLLEKRLTQEYNRSKDAKNTHNDKRKDKTNQEEPLNLCIRDLNHLKIRLLKKHDNTYTSEIKSEPQSDDDIEMIQDSSPNNQKGEPKFPLFPPEGMDPLKTADGTAGPGGYVYWSNAGVFIHPVALQQQLMMYQRMAAGNSYILPTNHSPKPPPETSTGASKENGSNELRKLVPKSIKPKPNSPKVDSREESTPSPQAQDIKKRNAPNSENSKTPTKRKRSAIFIPPIPTENNANPATEVSICKFKFTGGAKPSLQEKKMLSVDSGGNFRYYSGTGDKSMRGYEFFPRETLQQQINNTHGSSTGAFLQATGEKIFPSPPPDFAGVKASPEFLLGPEIPTTPFPSAQTSSHDLQRMKKRKSRKSIQREKLEQTFKEKGFLIQTQQTENAEGATYCKFRQLRKFTRYLFRSWKDYLPGNIAEDQQGKPILPESSELSRDNTDEASVHSSEVSVSNA</sequence>
<feature type="region of interest" description="Disordered" evidence="1">
    <location>
        <begin position="71"/>
        <end position="95"/>
    </location>
</feature>
<feature type="region of interest" description="Disordered" evidence="1">
    <location>
        <begin position="309"/>
        <end position="354"/>
    </location>
</feature>
<protein>
    <submittedName>
        <fullName evidence="2">Uncharacterized protein</fullName>
    </submittedName>
</protein>
<evidence type="ECO:0000313" key="3">
    <source>
        <dbReference type="Proteomes" id="UP001153712"/>
    </source>
</evidence>
<feature type="region of interest" description="Disordered" evidence="1">
    <location>
        <begin position="395"/>
        <end position="481"/>
    </location>
</feature>